<dbReference type="InterPro" id="IPR036047">
    <property type="entry name" value="F-box-like_dom_sf"/>
</dbReference>
<evidence type="ECO:0000259" key="1">
    <source>
        <dbReference type="PROSITE" id="PS50181"/>
    </source>
</evidence>
<dbReference type="HOGENOM" id="CLU_759088_0_0_1"/>
<evidence type="ECO:0000313" key="3">
    <source>
        <dbReference type="Proteomes" id="UP000054248"/>
    </source>
</evidence>
<dbReference type="Proteomes" id="UP000054248">
    <property type="component" value="Unassembled WGS sequence"/>
</dbReference>
<dbReference type="Pfam" id="PF12937">
    <property type="entry name" value="F-box-like"/>
    <property type="match status" value="1"/>
</dbReference>
<dbReference type="SUPFAM" id="SSF81383">
    <property type="entry name" value="F-box domain"/>
    <property type="match status" value="1"/>
</dbReference>
<protein>
    <recommendedName>
        <fullName evidence="1">F-box domain-containing protein</fullName>
    </recommendedName>
</protein>
<accession>A0A0C3QCP7</accession>
<evidence type="ECO:0000313" key="2">
    <source>
        <dbReference type="EMBL" id="KIO22379.1"/>
    </source>
</evidence>
<dbReference type="InterPro" id="IPR001810">
    <property type="entry name" value="F-box_dom"/>
</dbReference>
<name>A0A0C3QCP7_9AGAM</name>
<reference evidence="2 3" key="1">
    <citation type="submission" date="2014-04" db="EMBL/GenBank/DDBJ databases">
        <authorList>
            <consortium name="DOE Joint Genome Institute"/>
            <person name="Kuo A."/>
            <person name="Girlanda M."/>
            <person name="Perotto S."/>
            <person name="Kohler A."/>
            <person name="Nagy L.G."/>
            <person name="Floudas D."/>
            <person name="Copeland A."/>
            <person name="Barry K.W."/>
            <person name="Cichocki N."/>
            <person name="Veneault-Fourrey C."/>
            <person name="LaButti K."/>
            <person name="Lindquist E.A."/>
            <person name="Lipzen A."/>
            <person name="Lundell T."/>
            <person name="Morin E."/>
            <person name="Murat C."/>
            <person name="Sun H."/>
            <person name="Tunlid A."/>
            <person name="Henrissat B."/>
            <person name="Grigoriev I.V."/>
            <person name="Hibbett D.S."/>
            <person name="Martin F."/>
            <person name="Nordberg H.P."/>
            <person name="Cantor M.N."/>
            <person name="Hua S.X."/>
        </authorList>
    </citation>
    <scope>NUCLEOTIDE SEQUENCE [LARGE SCALE GENOMIC DNA]</scope>
    <source>
        <strain evidence="2 3">MUT 4182</strain>
    </source>
</reference>
<sequence length="365" mass="40967">MVSSNEGSPDLQDQLPQPSIHDLPVELLSHIVSLSVQEYFFHLTRIQHLCLVCSKWRDVVEGTPELWCRLTGADPLRGVRKAIHYSRDYPLDINSHFISHLNGSHPNDFLPAVSLHACRWKRASIIVGPGSENVLQEALTVGKAPRLESLTITSSGRMKTPLTLFQGAVLPCLRNLQLRNAPLVWNGEQLFNLQKLEISAEKQIPPPLNDVLSVLRVAWGLEEFAFVGSLSPGVDGDSITVPQHSILPPALKKLRISSVRTSSWLHLFRTIRAPACRRISLRGDLFGDLEDPNNLAQIAEAISQFFPCVRVKVDWEERIHITVGSPEVRFSLSTLDLEFSHSTERLQLAKWMILNFVHESMEVAL</sequence>
<dbReference type="AlphaFoldDB" id="A0A0C3QCP7"/>
<dbReference type="EMBL" id="KN823111">
    <property type="protein sequence ID" value="KIO22379.1"/>
    <property type="molecule type" value="Genomic_DNA"/>
</dbReference>
<organism evidence="2 3">
    <name type="scientific">Tulasnella calospora MUT 4182</name>
    <dbReference type="NCBI Taxonomy" id="1051891"/>
    <lineage>
        <taxon>Eukaryota</taxon>
        <taxon>Fungi</taxon>
        <taxon>Dikarya</taxon>
        <taxon>Basidiomycota</taxon>
        <taxon>Agaricomycotina</taxon>
        <taxon>Agaricomycetes</taxon>
        <taxon>Cantharellales</taxon>
        <taxon>Tulasnellaceae</taxon>
        <taxon>Tulasnella</taxon>
    </lineage>
</organism>
<gene>
    <name evidence="2" type="ORF">M407DRAFT_28098</name>
</gene>
<feature type="domain" description="F-box" evidence="1">
    <location>
        <begin position="17"/>
        <end position="70"/>
    </location>
</feature>
<reference evidence="3" key="2">
    <citation type="submission" date="2015-01" db="EMBL/GenBank/DDBJ databases">
        <title>Evolutionary Origins and Diversification of the Mycorrhizal Mutualists.</title>
        <authorList>
            <consortium name="DOE Joint Genome Institute"/>
            <consortium name="Mycorrhizal Genomics Consortium"/>
            <person name="Kohler A."/>
            <person name="Kuo A."/>
            <person name="Nagy L.G."/>
            <person name="Floudas D."/>
            <person name="Copeland A."/>
            <person name="Barry K.W."/>
            <person name="Cichocki N."/>
            <person name="Veneault-Fourrey C."/>
            <person name="LaButti K."/>
            <person name="Lindquist E.A."/>
            <person name="Lipzen A."/>
            <person name="Lundell T."/>
            <person name="Morin E."/>
            <person name="Murat C."/>
            <person name="Riley R."/>
            <person name="Ohm R."/>
            <person name="Sun H."/>
            <person name="Tunlid A."/>
            <person name="Henrissat B."/>
            <person name="Grigoriev I.V."/>
            <person name="Hibbett D.S."/>
            <person name="Martin F."/>
        </authorList>
    </citation>
    <scope>NUCLEOTIDE SEQUENCE [LARGE SCALE GENOMIC DNA]</scope>
    <source>
        <strain evidence="3">MUT 4182</strain>
    </source>
</reference>
<dbReference type="OrthoDB" id="3365698at2759"/>
<proteinExistence type="predicted"/>
<keyword evidence="3" id="KW-1185">Reference proteome</keyword>
<dbReference type="PROSITE" id="PS50181">
    <property type="entry name" value="FBOX"/>
    <property type="match status" value="1"/>
</dbReference>